<dbReference type="GO" id="GO:0045296">
    <property type="term" value="F:cadherin binding"/>
    <property type="evidence" value="ECO:0007669"/>
    <property type="project" value="TreeGrafter"/>
</dbReference>
<dbReference type="AlphaFoldDB" id="A0A7I8VSN0"/>
<gene>
    <name evidence="3" type="ORF">DGYR_LOCUS7562</name>
</gene>
<dbReference type="PROSITE" id="PS50053">
    <property type="entry name" value="UBIQUITIN_2"/>
    <property type="match status" value="1"/>
</dbReference>
<dbReference type="PANTHER" id="PTHR16470:SF0">
    <property type="entry name" value="UBIQUITIN DOMAIN-CONTAINING PROTEIN UBFD1"/>
    <property type="match status" value="1"/>
</dbReference>
<evidence type="ECO:0000313" key="4">
    <source>
        <dbReference type="Proteomes" id="UP000549394"/>
    </source>
</evidence>
<protein>
    <submittedName>
        <fullName evidence="3">DgyrCDS7927</fullName>
    </submittedName>
</protein>
<dbReference type="InterPro" id="IPR029071">
    <property type="entry name" value="Ubiquitin-like_domsf"/>
</dbReference>
<dbReference type="EMBL" id="CAJFCJ010000009">
    <property type="protein sequence ID" value="CAD5119300.1"/>
    <property type="molecule type" value="Genomic_DNA"/>
</dbReference>
<organism evidence="3 4">
    <name type="scientific">Dimorphilus gyrociliatus</name>
    <dbReference type="NCBI Taxonomy" id="2664684"/>
    <lineage>
        <taxon>Eukaryota</taxon>
        <taxon>Metazoa</taxon>
        <taxon>Spiralia</taxon>
        <taxon>Lophotrochozoa</taxon>
        <taxon>Annelida</taxon>
        <taxon>Polychaeta</taxon>
        <taxon>Polychaeta incertae sedis</taxon>
        <taxon>Dinophilidae</taxon>
        <taxon>Dimorphilus</taxon>
    </lineage>
</organism>
<name>A0A7I8VSN0_9ANNE</name>
<evidence type="ECO:0000313" key="3">
    <source>
        <dbReference type="EMBL" id="CAD5119300.1"/>
    </source>
</evidence>
<proteinExistence type="predicted"/>
<dbReference type="Gene3D" id="3.10.20.90">
    <property type="entry name" value="Phosphatidylinositol 3-kinase Catalytic Subunit, Chain A, domain 1"/>
    <property type="match status" value="1"/>
</dbReference>
<dbReference type="GO" id="GO:0003723">
    <property type="term" value="F:RNA binding"/>
    <property type="evidence" value="ECO:0007669"/>
    <property type="project" value="TreeGrafter"/>
</dbReference>
<evidence type="ECO:0000259" key="2">
    <source>
        <dbReference type="PROSITE" id="PS50053"/>
    </source>
</evidence>
<feature type="compositionally biased region" description="Polar residues" evidence="1">
    <location>
        <begin position="118"/>
        <end position="131"/>
    </location>
</feature>
<comment type="caution">
    <text evidence="3">The sequence shown here is derived from an EMBL/GenBank/DDBJ whole genome shotgun (WGS) entry which is preliminary data.</text>
</comment>
<keyword evidence="4" id="KW-1185">Reference proteome</keyword>
<accession>A0A7I8VSN0</accession>
<dbReference type="SUPFAM" id="SSF54236">
    <property type="entry name" value="Ubiquitin-like"/>
    <property type="match status" value="1"/>
</dbReference>
<dbReference type="OrthoDB" id="267397at2759"/>
<dbReference type="InterPro" id="IPR000626">
    <property type="entry name" value="Ubiquitin-like_dom"/>
</dbReference>
<feature type="region of interest" description="Disordered" evidence="1">
    <location>
        <begin position="1"/>
        <end position="31"/>
    </location>
</feature>
<dbReference type="InterPro" id="IPR057455">
    <property type="entry name" value="UBFD1_C"/>
</dbReference>
<reference evidence="3 4" key="1">
    <citation type="submission" date="2020-08" db="EMBL/GenBank/DDBJ databases">
        <authorList>
            <person name="Hejnol A."/>
        </authorList>
    </citation>
    <scope>NUCLEOTIDE SEQUENCE [LARGE SCALE GENOMIC DNA]</scope>
</reference>
<dbReference type="Pfam" id="PF00240">
    <property type="entry name" value="ubiquitin"/>
    <property type="match status" value="1"/>
</dbReference>
<evidence type="ECO:0000256" key="1">
    <source>
        <dbReference type="SAM" id="MobiDB-lite"/>
    </source>
</evidence>
<feature type="compositionally biased region" description="Basic and acidic residues" evidence="1">
    <location>
        <begin position="1"/>
        <end position="23"/>
    </location>
</feature>
<dbReference type="InterPro" id="IPR039120">
    <property type="entry name" value="UBFD1"/>
</dbReference>
<dbReference type="CDD" id="cd17047">
    <property type="entry name" value="Ubl_UBFD1"/>
    <property type="match status" value="1"/>
</dbReference>
<dbReference type="Proteomes" id="UP000549394">
    <property type="component" value="Unassembled WGS sequence"/>
</dbReference>
<feature type="domain" description="Ubiquitin-like" evidence="2">
    <location>
        <begin position="36"/>
        <end position="103"/>
    </location>
</feature>
<feature type="region of interest" description="Disordered" evidence="1">
    <location>
        <begin position="114"/>
        <end position="138"/>
    </location>
</feature>
<dbReference type="PANTHER" id="PTHR16470">
    <property type="entry name" value="UBIQUITIN DOMAIN-CONTAINING PROTEIN UBFD1"/>
    <property type="match status" value="1"/>
</dbReference>
<sequence>MDNTENKENTESSPKTENEKTASVEDTSEIPSEETVSFTVMFNKQKYSITFALENRISDLKKHLENLTKIPEGMQKLTYKGILKDESTLREAKITKTTKILLIGSTVNDLLKIGPPDGSSTKSGTVESTGATAKEPLSKQKPHCNILEKYGKPDDAMIGVKGKRERLPPVPITGMYNSKGAKIRLTFKMEQDEVWISTKVSNKQKTPIKRTFIVYCLYNV</sequence>
<dbReference type="SMART" id="SM00213">
    <property type="entry name" value="UBQ"/>
    <property type="match status" value="1"/>
</dbReference>
<dbReference type="Pfam" id="PF25343">
    <property type="entry name" value="PH_UBFD1_C"/>
    <property type="match status" value="1"/>
</dbReference>